<keyword evidence="4 6" id="KW-0067">ATP-binding</keyword>
<dbReference type="InterPro" id="IPR027417">
    <property type="entry name" value="P-loop_NTPase"/>
</dbReference>
<keyword evidence="3" id="KW-0547">Nucleotide-binding</keyword>
<evidence type="ECO:0000256" key="1">
    <source>
        <dbReference type="ARBA" id="ARBA00005417"/>
    </source>
</evidence>
<dbReference type="InterPro" id="IPR050319">
    <property type="entry name" value="ABC_transp_ATP-bind"/>
</dbReference>
<reference evidence="7 9" key="1">
    <citation type="journal article" date="2016" name="Plant Dis.">
        <title>Improved production of propionic acid using genome shuffling.</title>
        <authorList>
            <person name="Luna-Flores C.H."/>
            <person name="Palfreyman R.W."/>
            <person name="Kromer J.O."/>
            <person name="Nielsen L.K."/>
            <person name="Marcellin E."/>
        </authorList>
    </citation>
    <scope>NUCLEOTIDE SEQUENCE [LARGE SCALE GENOMIC DNA]</scope>
    <source>
        <strain evidence="7 9">F3E8</strain>
    </source>
</reference>
<proteinExistence type="inferred from homology"/>
<dbReference type="Gene3D" id="3.40.50.300">
    <property type="entry name" value="P-loop containing nucleotide triphosphate hydrolases"/>
    <property type="match status" value="1"/>
</dbReference>
<name>A0AAC9AMR0_9ACTN</name>
<dbReference type="PANTHER" id="PTHR43776:SF7">
    <property type="entry name" value="D,D-DIPEPTIDE TRANSPORT ATP-BINDING PROTEIN DDPF-RELATED"/>
    <property type="match status" value="1"/>
</dbReference>
<evidence type="ECO:0000313" key="8">
    <source>
        <dbReference type="Proteomes" id="UP000075221"/>
    </source>
</evidence>
<evidence type="ECO:0000256" key="2">
    <source>
        <dbReference type="ARBA" id="ARBA00022448"/>
    </source>
</evidence>
<comment type="similarity">
    <text evidence="1">Belongs to the ABC transporter superfamily.</text>
</comment>
<protein>
    <submittedName>
        <fullName evidence="6">Peptide ABC transporter ATP-binding protein</fullName>
    </submittedName>
</protein>
<evidence type="ECO:0000256" key="3">
    <source>
        <dbReference type="ARBA" id="ARBA00022741"/>
    </source>
</evidence>
<evidence type="ECO:0000313" key="9">
    <source>
        <dbReference type="Proteomes" id="UP000178666"/>
    </source>
</evidence>
<dbReference type="InterPro" id="IPR017871">
    <property type="entry name" value="ABC_transporter-like_CS"/>
</dbReference>
<dbReference type="Proteomes" id="UP000178666">
    <property type="component" value="Chromosome"/>
</dbReference>
<dbReference type="PROSITE" id="PS00211">
    <property type="entry name" value="ABC_TRANSPORTER_1"/>
    <property type="match status" value="1"/>
</dbReference>
<dbReference type="InterPro" id="IPR003593">
    <property type="entry name" value="AAA+_ATPase"/>
</dbReference>
<dbReference type="RefSeq" id="WP_062818857.1">
    <property type="nucleotide sequence ID" value="NZ_CP014352.1"/>
</dbReference>
<sequence>MNPPERQDPQEPPAELRTEAVSLHLGDRRGGVQALDAVSLEVRPGARLGLVGESGSGKSTLLRVLAGLHRPDSGDVRFRGDSIVGRRPRELAELRANVALVLQDPRSSLDPRMNVGRTITEPLRSPVLRRARSREETSAQLSKVMDEVGLDPESAGRFPHEFSGGQRQRIAIARALITRPAVLLADEPVSALDVSVRAQILNLLLELVAARGLTMVFVSHDLAVVRHLCDEVAVMQEGRIVESGPLASVYRDPQHRVTRDLLAAIPTIRI</sequence>
<gene>
    <name evidence="7" type="ORF">A8L58_02960</name>
    <name evidence="6" type="ORF">AXH35_01495</name>
</gene>
<dbReference type="Proteomes" id="UP000075221">
    <property type="component" value="Chromosome"/>
</dbReference>
<dbReference type="PANTHER" id="PTHR43776">
    <property type="entry name" value="TRANSPORT ATP-BINDING PROTEIN"/>
    <property type="match status" value="1"/>
</dbReference>
<reference evidence="6 8" key="2">
    <citation type="submission" date="2016-02" db="EMBL/GenBank/DDBJ databases">
        <title>Complete Genome Sequence of Propionibacterium acidipropionici ATCC 55737.</title>
        <authorList>
            <person name="Luna Flores C.H."/>
            <person name="Nielsen L.K."/>
            <person name="Marcellin E."/>
        </authorList>
    </citation>
    <scope>NUCLEOTIDE SEQUENCE [LARGE SCALE GENOMIC DNA]</scope>
    <source>
        <strain evidence="6 8">ATCC 55737</strain>
    </source>
</reference>
<dbReference type="InterPro" id="IPR003439">
    <property type="entry name" value="ABC_transporter-like_ATP-bd"/>
</dbReference>
<evidence type="ECO:0000259" key="5">
    <source>
        <dbReference type="PROSITE" id="PS50893"/>
    </source>
</evidence>
<evidence type="ECO:0000256" key="4">
    <source>
        <dbReference type="ARBA" id="ARBA00022840"/>
    </source>
</evidence>
<dbReference type="GO" id="GO:0005524">
    <property type="term" value="F:ATP binding"/>
    <property type="evidence" value="ECO:0007669"/>
    <property type="project" value="UniProtKB-KW"/>
</dbReference>
<dbReference type="CDD" id="cd03257">
    <property type="entry name" value="ABC_NikE_OppD_transporters"/>
    <property type="match status" value="1"/>
</dbReference>
<dbReference type="SMART" id="SM00382">
    <property type="entry name" value="AAA"/>
    <property type="match status" value="1"/>
</dbReference>
<dbReference type="Pfam" id="PF00005">
    <property type="entry name" value="ABC_tran"/>
    <property type="match status" value="1"/>
</dbReference>
<dbReference type="EMBL" id="CP015970">
    <property type="protein sequence ID" value="AOZ45839.1"/>
    <property type="molecule type" value="Genomic_DNA"/>
</dbReference>
<keyword evidence="9" id="KW-1185">Reference proteome</keyword>
<dbReference type="EMBL" id="CP014352">
    <property type="protein sequence ID" value="AMS04346.1"/>
    <property type="molecule type" value="Genomic_DNA"/>
</dbReference>
<dbReference type="AlphaFoldDB" id="A0AAC9AMR0"/>
<feature type="domain" description="ABC transporter" evidence="5">
    <location>
        <begin position="16"/>
        <end position="262"/>
    </location>
</feature>
<dbReference type="GO" id="GO:0016887">
    <property type="term" value="F:ATP hydrolysis activity"/>
    <property type="evidence" value="ECO:0007669"/>
    <property type="project" value="InterPro"/>
</dbReference>
<dbReference type="GO" id="GO:0055085">
    <property type="term" value="P:transmembrane transport"/>
    <property type="evidence" value="ECO:0007669"/>
    <property type="project" value="UniProtKB-ARBA"/>
</dbReference>
<keyword evidence="2" id="KW-0813">Transport</keyword>
<evidence type="ECO:0000313" key="6">
    <source>
        <dbReference type="EMBL" id="AMS04346.1"/>
    </source>
</evidence>
<dbReference type="SUPFAM" id="SSF52540">
    <property type="entry name" value="P-loop containing nucleoside triphosphate hydrolases"/>
    <property type="match status" value="1"/>
</dbReference>
<accession>A0AAC9AMR0</accession>
<dbReference type="PROSITE" id="PS50893">
    <property type="entry name" value="ABC_TRANSPORTER_2"/>
    <property type="match status" value="1"/>
</dbReference>
<evidence type="ECO:0000313" key="7">
    <source>
        <dbReference type="EMBL" id="AOZ45839.1"/>
    </source>
</evidence>
<organism evidence="6 8">
    <name type="scientific">Acidipropionibacterium acidipropionici</name>
    <dbReference type="NCBI Taxonomy" id="1748"/>
    <lineage>
        <taxon>Bacteria</taxon>
        <taxon>Bacillati</taxon>
        <taxon>Actinomycetota</taxon>
        <taxon>Actinomycetes</taxon>
        <taxon>Propionibacteriales</taxon>
        <taxon>Propionibacteriaceae</taxon>
        <taxon>Acidipropionibacterium</taxon>
    </lineage>
</organism>